<dbReference type="Proteomes" id="UP001154078">
    <property type="component" value="Chromosome 5"/>
</dbReference>
<dbReference type="PANTHER" id="PTHR10380">
    <property type="entry name" value="CUTICLE PROTEIN"/>
    <property type="match status" value="1"/>
</dbReference>
<proteinExistence type="predicted"/>
<sequence length="119" mass="13377">MKVAIFLGLVVFTCAQVNKLNNVPIVRIFNDIKPDGSYNYAYETGNHIYAEEAGYLKDPDTILAQGQYQYTSPEGQTIRLAYTADENGFRPQGGHLPTPPPIPELILRALQWSEQHPEK</sequence>
<accession>A0A9P0FL17</accession>
<dbReference type="PROSITE" id="PS00233">
    <property type="entry name" value="CHIT_BIND_RR_1"/>
    <property type="match status" value="1"/>
</dbReference>
<evidence type="ECO:0000313" key="4">
    <source>
        <dbReference type="EMBL" id="CAH0558100.1"/>
    </source>
</evidence>
<dbReference type="InterPro" id="IPR031311">
    <property type="entry name" value="CHIT_BIND_RR_consensus"/>
</dbReference>
<dbReference type="GO" id="GO:0062129">
    <property type="term" value="C:chitin-based extracellular matrix"/>
    <property type="evidence" value="ECO:0007669"/>
    <property type="project" value="TreeGrafter"/>
</dbReference>
<protein>
    <submittedName>
        <fullName evidence="4">Uncharacterized protein</fullName>
    </submittedName>
</protein>
<reference evidence="4" key="1">
    <citation type="submission" date="2021-12" db="EMBL/GenBank/DDBJ databases">
        <authorList>
            <person name="King R."/>
        </authorList>
    </citation>
    <scope>NUCLEOTIDE SEQUENCE</scope>
</reference>
<organism evidence="4 5">
    <name type="scientific">Brassicogethes aeneus</name>
    <name type="common">Rape pollen beetle</name>
    <name type="synonym">Meligethes aeneus</name>
    <dbReference type="NCBI Taxonomy" id="1431903"/>
    <lineage>
        <taxon>Eukaryota</taxon>
        <taxon>Metazoa</taxon>
        <taxon>Ecdysozoa</taxon>
        <taxon>Arthropoda</taxon>
        <taxon>Hexapoda</taxon>
        <taxon>Insecta</taxon>
        <taxon>Pterygota</taxon>
        <taxon>Neoptera</taxon>
        <taxon>Endopterygota</taxon>
        <taxon>Coleoptera</taxon>
        <taxon>Polyphaga</taxon>
        <taxon>Cucujiformia</taxon>
        <taxon>Nitidulidae</taxon>
        <taxon>Meligethinae</taxon>
        <taxon>Brassicogethes</taxon>
    </lineage>
</organism>
<keyword evidence="1 2" id="KW-0193">Cuticle</keyword>
<dbReference type="InterPro" id="IPR000618">
    <property type="entry name" value="Insect_cuticle"/>
</dbReference>
<keyword evidence="5" id="KW-1185">Reference proteome</keyword>
<feature type="signal peptide" evidence="3">
    <location>
        <begin position="1"/>
        <end position="15"/>
    </location>
</feature>
<name>A0A9P0FL17_BRAAE</name>
<evidence type="ECO:0000313" key="5">
    <source>
        <dbReference type="Proteomes" id="UP001154078"/>
    </source>
</evidence>
<dbReference type="EMBL" id="OV121136">
    <property type="protein sequence ID" value="CAH0558100.1"/>
    <property type="molecule type" value="Genomic_DNA"/>
</dbReference>
<evidence type="ECO:0000256" key="2">
    <source>
        <dbReference type="PROSITE-ProRule" id="PRU00497"/>
    </source>
</evidence>
<keyword evidence="3" id="KW-0732">Signal</keyword>
<dbReference type="Pfam" id="PF00379">
    <property type="entry name" value="Chitin_bind_4"/>
    <property type="match status" value="1"/>
</dbReference>
<dbReference type="PRINTS" id="PR00947">
    <property type="entry name" value="CUTICLE"/>
</dbReference>
<dbReference type="PANTHER" id="PTHR10380:SF241">
    <property type="entry name" value="CUTICULAR PROTEIN 47EG-RELATED"/>
    <property type="match status" value="1"/>
</dbReference>
<evidence type="ECO:0000256" key="1">
    <source>
        <dbReference type="ARBA" id="ARBA00022460"/>
    </source>
</evidence>
<dbReference type="GO" id="GO:0008010">
    <property type="term" value="F:structural constituent of chitin-based larval cuticle"/>
    <property type="evidence" value="ECO:0007669"/>
    <property type="project" value="TreeGrafter"/>
</dbReference>
<feature type="chain" id="PRO_5040312078" evidence="3">
    <location>
        <begin position="16"/>
        <end position="119"/>
    </location>
</feature>
<dbReference type="OrthoDB" id="6372059at2759"/>
<evidence type="ECO:0000256" key="3">
    <source>
        <dbReference type="SAM" id="SignalP"/>
    </source>
</evidence>
<dbReference type="PROSITE" id="PS51155">
    <property type="entry name" value="CHIT_BIND_RR_2"/>
    <property type="match status" value="1"/>
</dbReference>
<dbReference type="InterPro" id="IPR050468">
    <property type="entry name" value="Cuticle_Struct_Prot"/>
</dbReference>
<dbReference type="AlphaFoldDB" id="A0A9P0FL17"/>
<gene>
    <name evidence="4" type="ORF">MELIAE_LOCUS8647</name>
</gene>